<keyword evidence="1" id="KW-0732">Signal</keyword>
<feature type="signal peptide" evidence="1">
    <location>
        <begin position="1"/>
        <end position="15"/>
    </location>
</feature>
<evidence type="ECO:0000313" key="2">
    <source>
        <dbReference type="EMBL" id="KAL1522405.1"/>
    </source>
</evidence>
<dbReference type="Proteomes" id="UP001515480">
    <property type="component" value="Unassembled WGS sequence"/>
</dbReference>
<name>A0AB34JK43_PRYPA</name>
<protein>
    <recommendedName>
        <fullName evidence="4">Chlorophyllase</fullName>
    </recommendedName>
</protein>
<evidence type="ECO:0008006" key="4">
    <source>
        <dbReference type="Google" id="ProtNLM"/>
    </source>
</evidence>
<dbReference type="EMBL" id="JBGBPQ010000006">
    <property type="protein sequence ID" value="KAL1522405.1"/>
    <property type="molecule type" value="Genomic_DNA"/>
</dbReference>
<dbReference type="PANTHER" id="PTHR34127">
    <property type="entry name" value="OS04G0405600 PROTEIN"/>
    <property type="match status" value="1"/>
</dbReference>
<comment type="caution">
    <text evidence="2">The sequence shown here is derived from an EMBL/GenBank/DDBJ whole genome shotgun (WGS) entry which is preliminary data.</text>
</comment>
<accession>A0AB34JK43</accession>
<dbReference type="Pfam" id="PF07082">
    <property type="entry name" value="DUF1350"/>
    <property type="match status" value="1"/>
</dbReference>
<evidence type="ECO:0000256" key="1">
    <source>
        <dbReference type="SAM" id="SignalP"/>
    </source>
</evidence>
<organism evidence="2 3">
    <name type="scientific">Prymnesium parvum</name>
    <name type="common">Toxic golden alga</name>
    <dbReference type="NCBI Taxonomy" id="97485"/>
    <lineage>
        <taxon>Eukaryota</taxon>
        <taxon>Haptista</taxon>
        <taxon>Haptophyta</taxon>
        <taxon>Prymnesiophyceae</taxon>
        <taxon>Prymnesiales</taxon>
        <taxon>Prymnesiaceae</taxon>
        <taxon>Prymnesium</taxon>
    </lineage>
</organism>
<proteinExistence type="predicted"/>
<evidence type="ECO:0000313" key="3">
    <source>
        <dbReference type="Proteomes" id="UP001515480"/>
    </source>
</evidence>
<dbReference type="AlphaFoldDB" id="A0AB34JK43"/>
<feature type="chain" id="PRO_5044268851" description="Chlorophyllase" evidence="1">
    <location>
        <begin position="16"/>
        <end position="363"/>
    </location>
</feature>
<gene>
    <name evidence="2" type="ORF">AB1Y20_017395</name>
</gene>
<sequence length="363" mass="37726">MLSILLLSATCWTAALRLGGLPASRPSPRARSPASREPTEAGALVALGGSLARVADERPPAPSWRQVGEAWVRLPATTTPWATLHFVGGAGLGVAPQICYASLLAGVCERAGVMVIATPYELATDHTRLARGVAKAFDACFLTCSLDGLAPPASAPVFRLGHSLGAKLLTIASCLSDRTEDALGLLALNNFGVAESAAFSAKIIAALQGGERGARTGEQVASVISLLQSISVATGNAVEFTPSPQELREMVQSSHTARNTMLWRFDADDLDCSDALLPAFPPAASVDVTVLRGSHLSPVAFTIAPTEIDPILGALLGAQGVQTLSLGDEAVIESIVESVVSWLWPRELKAPRVLAPAASEEAE</sequence>
<dbReference type="PANTHER" id="PTHR34127:SF1">
    <property type="entry name" value="OS04G0405600 PROTEIN"/>
    <property type="match status" value="1"/>
</dbReference>
<reference evidence="2 3" key="1">
    <citation type="journal article" date="2024" name="Science">
        <title>Giant polyketide synthase enzymes in the biosynthesis of giant marine polyether toxins.</title>
        <authorList>
            <person name="Fallon T.R."/>
            <person name="Shende V.V."/>
            <person name="Wierzbicki I.H."/>
            <person name="Pendleton A.L."/>
            <person name="Watervoot N.F."/>
            <person name="Auber R.P."/>
            <person name="Gonzalez D.J."/>
            <person name="Wisecaver J.H."/>
            <person name="Moore B.S."/>
        </authorList>
    </citation>
    <scope>NUCLEOTIDE SEQUENCE [LARGE SCALE GENOMIC DNA]</scope>
    <source>
        <strain evidence="2 3">12B1</strain>
    </source>
</reference>
<keyword evidence="3" id="KW-1185">Reference proteome</keyword>
<dbReference type="InterPro" id="IPR010765">
    <property type="entry name" value="DUF1350"/>
</dbReference>